<keyword evidence="1" id="KW-0175">Coiled coil</keyword>
<evidence type="ECO:0000256" key="1">
    <source>
        <dbReference type="SAM" id="Coils"/>
    </source>
</evidence>
<gene>
    <name evidence="2" type="ORF">BSTOLATCC_MIC65127</name>
</gene>
<keyword evidence="3" id="KW-1185">Reference proteome</keyword>
<proteinExistence type="predicted"/>
<comment type="caution">
    <text evidence="2">The sequence shown here is derived from an EMBL/GenBank/DDBJ whole genome shotgun (WGS) entry which is preliminary data.</text>
</comment>
<evidence type="ECO:0008006" key="4">
    <source>
        <dbReference type="Google" id="ProtNLM"/>
    </source>
</evidence>
<reference evidence="2" key="1">
    <citation type="submission" date="2021-09" db="EMBL/GenBank/DDBJ databases">
        <authorList>
            <consortium name="AG Swart"/>
            <person name="Singh M."/>
            <person name="Singh A."/>
            <person name="Seah K."/>
            <person name="Emmerich C."/>
        </authorList>
    </citation>
    <scope>NUCLEOTIDE SEQUENCE</scope>
    <source>
        <strain evidence="2">ATCC30299</strain>
    </source>
</reference>
<accession>A0AAU9KE79</accession>
<dbReference type="AlphaFoldDB" id="A0AAU9KE79"/>
<feature type="coiled-coil region" evidence="1">
    <location>
        <begin position="127"/>
        <end position="343"/>
    </location>
</feature>
<name>A0AAU9KE79_9CILI</name>
<sequence length="456" mass="53077">MDYDVDERISSIKKSMKKIQMQIIGESSEGSWVSEIKDWNSGSRLSKDDLELSTSKYQDANSGFYTERAAGKSQFKLDNWVSEKPELIDYPLIPELPEKKQISYPYSNGAISFPSKQNKGAEENKEIDVLKKEIFNTKAKIDDLEVMNRELIKKDSIISDLKEELHNSRIDIKELNIKITKLHEELEKRNSKIDEQNELYKKIAELEKASIQFSYEKVELEEVLKDSQQKIKVIENENQKLAKENNDLLSQNKQFQETVEKLKNGTESIKNRVETLLNERVRRKSQEELTLIAKNEMQEKENQDLVAENESLKKYLNEAQQRINELEDQLLETQRKTIKKKKKSPVKINKASQDIIVSNMRKIIGQIMISLRVEHADQIIGACQKVIKEAKITNDSKEFYKSVVFLIIKYSPPNSLSKLPSVKSVLKWLERLIKDYLLLKKIDYVEQTSLETKRSV</sequence>
<evidence type="ECO:0000313" key="2">
    <source>
        <dbReference type="EMBL" id="CAG9335807.1"/>
    </source>
</evidence>
<protein>
    <recommendedName>
        <fullName evidence="4">GRIP domain-containing protein</fullName>
    </recommendedName>
</protein>
<dbReference type="EMBL" id="CAJZBQ010000063">
    <property type="protein sequence ID" value="CAG9335807.1"/>
    <property type="molecule type" value="Genomic_DNA"/>
</dbReference>
<evidence type="ECO:0000313" key="3">
    <source>
        <dbReference type="Proteomes" id="UP001162131"/>
    </source>
</evidence>
<dbReference type="Proteomes" id="UP001162131">
    <property type="component" value="Unassembled WGS sequence"/>
</dbReference>
<organism evidence="2 3">
    <name type="scientific">Blepharisma stoltei</name>
    <dbReference type="NCBI Taxonomy" id="1481888"/>
    <lineage>
        <taxon>Eukaryota</taxon>
        <taxon>Sar</taxon>
        <taxon>Alveolata</taxon>
        <taxon>Ciliophora</taxon>
        <taxon>Postciliodesmatophora</taxon>
        <taxon>Heterotrichea</taxon>
        <taxon>Heterotrichida</taxon>
        <taxon>Blepharismidae</taxon>
        <taxon>Blepharisma</taxon>
    </lineage>
</organism>